<sequence length="338" mass="38365">MLSRIREAPFLPKLASPSVQTSYDIDRSQTSYNEQFQGHIMDRRPRNYSVEHHAKHRKDFALSHPEDPKDHYKTSTMSVTSPDRCSDLSKVVRPAAYPHEISEPVRTSRFEFRTTNEELFSSKKPAQPSLLEEQQKDREEIRARRMKAKAGSLRFDAPAVDDKTSRTSTTRNDLKKQPGQSEWEDRWMLTTKQSDERKTQSQLNAAKERSQNNNEFRPLPFAFPDEIQLDHSHLGLDAGVITSYHSNSTSVREFWSRGAAERKNVLSPPRALHCALPSISLAYAATPKPCDHCGSSGATNGRRSHQSSRASNTGRASVMQSMYQVGMSDPLRSRSSLF</sequence>
<dbReference type="Proteomes" id="UP000051952">
    <property type="component" value="Unassembled WGS sequence"/>
</dbReference>
<evidence type="ECO:0000256" key="1">
    <source>
        <dbReference type="SAM" id="MobiDB-lite"/>
    </source>
</evidence>
<reference evidence="3" key="1">
    <citation type="submission" date="2015-09" db="EMBL/GenBank/DDBJ databases">
        <authorList>
            <consortium name="Pathogen Informatics"/>
        </authorList>
    </citation>
    <scope>NUCLEOTIDE SEQUENCE [LARGE SCALE GENOMIC DNA]</scope>
    <source>
        <strain evidence="3">Lake Konstanz</strain>
    </source>
</reference>
<feature type="compositionally biased region" description="Basic and acidic residues" evidence="1">
    <location>
        <begin position="133"/>
        <end position="143"/>
    </location>
</feature>
<proteinExistence type="predicted"/>
<evidence type="ECO:0000313" key="3">
    <source>
        <dbReference type="Proteomes" id="UP000051952"/>
    </source>
</evidence>
<feature type="region of interest" description="Disordered" evidence="1">
    <location>
        <begin position="290"/>
        <end position="317"/>
    </location>
</feature>
<feature type="compositionally biased region" description="Polar residues" evidence="1">
    <location>
        <begin position="296"/>
        <end position="317"/>
    </location>
</feature>
<dbReference type="AlphaFoldDB" id="A0A0S4ISW8"/>
<dbReference type="EMBL" id="CYKH01000397">
    <property type="protein sequence ID" value="CUF73765.1"/>
    <property type="molecule type" value="Genomic_DNA"/>
</dbReference>
<feature type="compositionally biased region" description="Basic and acidic residues" evidence="1">
    <location>
        <begin position="62"/>
        <end position="73"/>
    </location>
</feature>
<name>A0A0S4ISW8_BODSA</name>
<accession>A0A0S4ISW8</accession>
<evidence type="ECO:0000313" key="2">
    <source>
        <dbReference type="EMBL" id="CUF73765.1"/>
    </source>
</evidence>
<dbReference type="VEuPathDB" id="TriTrypDB:BSAL_65275"/>
<keyword evidence="3" id="KW-1185">Reference proteome</keyword>
<protein>
    <submittedName>
        <fullName evidence="2">Uncharacterized protein</fullName>
    </submittedName>
</protein>
<organism evidence="2 3">
    <name type="scientific">Bodo saltans</name>
    <name type="common">Flagellated protozoan</name>
    <dbReference type="NCBI Taxonomy" id="75058"/>
    <lineage>
        <taxon>Eukaryota</taxon>
        <taxon>Discoba</taxon>
        <taxon>Euglenozoa</taxon>
        <taxon>Kinetoplastea</taxon>
        <taxon>Metakinetoplastina</taxon>
        <taxon>Eubodonida</taxon>
        <taxon>Bodonidae</taxon>
        <taxon>Bodo</taxon>
    </lineage>
</organism>
<feature type="region of interest" description="Disordered" evidence="1">
    <location>
        <begin position="117"/>
        <end position="219"/>
    </location>
</feature>
<gene>
    <name evidence="2" type="ORF">BSAL_65275</name>
</gene>
<feature type="compositionally biased region" description="Basic and acidic residues" evidence="1">
    <location>
        <begin position="183"/>
        <end position="199"/>
    </location>
</feature>
<feature type="compositionally biased region" description="Polar residues" evidence="1">
    <location>
        <begin position="74"/>
        <end position="83"/>
    </location>
</feature>
<feature type="region of interest" description="Disordered" evidence="1">
    <location>
        <begin position="62"/>
        <end position="85"/>
    </location>
</feature>